<feature type="region of interest" description="Disordered" evidence="2">
    <location>
        <begin position="412"/>
        <end position="433"/>
    </location>
</feature>
<protein>
    <submittedName>
        <fullName evidence="4">TBC1 domain family, member 10C</fullName>
    </submittedName>
</protein>
<reference evidence="4 5" key="1">
    <citation type="journal article" date="2014" name="Nat. Genet.">
        <title>Whole-genome sequence of a flatfish provides insights into ZW sex chromosome evolution and adaptation to a benthic lifestyle.</title>
        <authorList>
            <person name="Chen S."/>
            <person name="Zhang G."/>
            <person name="Shao C."/>
            <person name="Huang Q."/>
            <person name="Liu G."/>
            <person name="Zhang P."/>
            <person name="Song W."/>
            <person name="An N."/>
            <person name="Chalopin D."/>
            <person name="Volff J.N."/>
            <person name="Hong Y."/>
            <person name="Li Q."/>
            <person name="Sha Z."/>
            <person name="Zhou H."/>
            <person name="Xie M."/>
            <person name="Yu Q."/>
            <person name="Liu Y."/>
            <person name="Xiang H."/>
            <person name="Wang N."/>
            <person name="Wu K."/>
            <person name="Yang C."/>
            <person name="Zhou Q."/>
            <person name="Liao X."/>
            <person name="Yang L."/>
            <person name="Hu Q."/>
            <person name="Zhang J."/>
            <person name="Meng L."/>
            <person name="Jin L."/>
            <person name="Tian Y."/>
            <person name="Lian J."/>
            <person name="Yang J."/>
            <person name="Miao G."/>
            <person name="Liu S."/>
            <person name="Liang Z."/>
            <person name="Yan F."/>
            <person name="Li Y."/>
            <person name="Sun B."/>
            <person name="Zhang H."/>
            <person name="Zhang J."/>
            <person name="Zhu Y."/>
            <person name="Du M."/>
            <person name="Zhao Y."/>
            <person name="Schartl M."/>
            <person name="Tang Q."/>
            <person name="Wang J."/>
        </authorList>
    </citation>
    <scope>NUCLEOTIDE SEQUENCE</scope>
</reference>
<feature type="compositionally biased region" description="Polar residues" evidence="2">
    <location>
        <begin position="1125"/>
        <end position="1135"/>
    </location>
</feature>
<feature type="compositionally biased region" description="Basic and acidic residues" evidence="2">
    <location>
        <begin position="663"/>
        <end position="673"/>
    </location>
</feature>
<dbReference type="FunFam" id="1.10.10.750:FF:000001">
    <property type="entry name" value="TBC1 domain family member 10A"/>
    <property type="match status" value="1"/>
</dbReference>
<feature type="compositionally biased region" description="Polar residues" evidence="2">
    <location>
        <begin position="879"/>
        <end position="888"/>
    </location>
</feature>
<dbReference type="Gene3D" id="1.10.10.750">
    <property type="entry name" value="Ypt/Rab-GAP domain of gyp1p, domain 1"/>
    <property type="match status" value="1"/>
</dbReference>
<feature type="compositionally biased region" description="Basic and acidic residues" evidence="2">
    <location>
        <begin position="1083"/>
        <end position="1098"/>
    </location>
</feature>
<dbReference type="FunFam" id="1.10.8.270:FF:000007">
    <property type="entry name" value="TBC1 domain family member 10A"/>
    <property type="match status" value="1"/>
</dbReference>
<feature type="compositionally biased region" description="Polar residues" evidence="2">
    <location>
        <begin position="1191"/>
        <end position="1213"/>
    </location>
</feature>
<feature type="compositionally biased region" description="Polar residues" evidence="2">
    <location>
        <begin position="647"/>
        <end position="657"/>
    </location>
</feature>
<accession>A0A3P8VA47</accession>
<dbReference type="FunFam" id="1.10.472.80:FF:000008">
    <property type="entry name" value="TBC1 domain family member 10A"/>
    <property type="match status" value="1"/>
</dbReference>
<dbReference type="Gene3D" id="1.10.472.80">
    <property type="entry name" value="Ypt/Rab-GAP domain of gyp1p, domain 3"/>
    <property type="match status" value="1"/>
</dbReference>
<feature type="compositionally biased region" description="Acidic residues" evidence="2">
    <location>
        <begin position="674"/>
        <end position="700"/>
    </location>
</feature>
<feature type="compositionally biased region" description="Basic and acidic residues" evidence="2">
    <location>
        <begin position="581"/>
        <end position="605"/>
    </location>
</feature>
<feature type="compositionally biased region" description="Basic and acidic residues" evidence="2">
    <location>
        <begin position="908"/>
        <end position="923"/>
    </location>
</feature>
<dbReference type="CTD" id="374403"/>
<keyword evidence="5" id="KW-1185">Reference proteome</keyword>
<reference evidence="4" key="3">
    <citation type="submission" date="2025-09" db="UniProtKB">
        <authorList>
            <consortium name="Ensembl"/>
        </authorList>
    </citation>
    <scope>IDENTIFICATION</scope>
</reference>
<feature type="compositionally biased region" description="Basic and acidic residues" evidence="2">
    <location>
        <begin position="701"/>
        <end position="731"/>
    </location>
</feature>
<evidence type="ECO:0000256" key="2">
    <source>
        <dbReference type="SAM" id="MobiDB-lite"/>
    </source>
</evidence>
<evidence type="ECO:0000256" key="1">
    <source>
        <dbReference type="ARBA" id="ARBA00022468"/>
    </source>
</evidence>
<dbReference type="SUPFAM" id="SSF47923">
    <property type="entry name" value="Ypt/Rab-GAP domain of gyp1p"/>
    <property type="match status" value="2"/>
</dbReference>
<dbReference type="GeneID" id="103390958"/>
<dbReference type="InterPro" id="IPR035969">
    <property type="entry name" value="Rab-GAP_TBC_sf"/>
</dbReference>
<feature type="compositionally biased region" description="Polar residues" evidence="2">
    <location>
        <begin position="1049"/>
        <end position="1072"/>
    </location>
</feature>
<dbReference type="PANTHER" id="PTHR47219:SF4">
    <property type="entry name" value="TBC1 DOMAIN FAMILY MEMBER 10A"/>
    <property type="match status" value="1"/>
</dbReference>
<dbReference type="Gene3D" id="1.10.8.270">
    <property type="entry name" value="putative rabgap domain of human tbc1 domain family member 14 like domains"/>
    <property type="match status" value="1"/>
</dbReference>
<feature type="region of interest" description="Disordered" evidence="2">
    <location>
        <begin position="449"/>
        <end position="1346"/>
    </location>
</feature>
<dbReference type="PANTHER" id="PTHR47219">
    <property type="entry name" value="RAB GTPASE-ACTIVATING PROTEIN 1-LIKE"/>
    <property type="match status" value="1"/>
</dbReference>
<name>A0A3P8VA47_CYNSE</name>
<dbReference type="Proteomes" id="UP000265120">
    <property type="component" value="Chromosome 15"/>
</dbReference>
<dbReference type="GO" id="GO:0031267">
    <property type="term" value="F:small GTPase binding"/>
    <property type="evidence" value="ECO:0007669"/>
    <property type="project" value="TreeGrafter"/>
</dbReference>
<feature type="compositionally biased region" description="Basic and acidic residues" evidence="2">
    <location>
        <begin position="858"/>
        <end position="876"/>
    </location>
</feature>
<feature type="compositionally biased region" description="Basic and acidic residues" evidence="2">
    <location>
        <begin position="1136"/>
        <end position="1153"/>
    </location>
</feature>
<feature type="compositionally biased region" description="Polar residues" evidence="2">
    <location>
        <begin position="1001"/>
        <end position="1017"/>
    </location>
</feature>
<sequence>MISQAQKNAEEEDSSGSDSDPELSSEPETDRFGFILTNGSTAGRVGPPPELVRQRETKWINIILQWDSMLLKKTNKVKEQCQKGIPASLRAKCWPLLCAASDRMKKNKNLYQALDSQPALQSWVDVIERDLDRQFPFHEMFLCKDGHGQRGLFRVLKAYTQYQPTEGYCQAQGPVAAVLLMNMPVEEAFWCLVQISEQYLPGYYSPLLEGVLFDAGMLAWVLKRACPAAHKHLQLHEVEPLMFATDWLMCLFTRHLPFNTLLRVWDLFFCYGVRVLLQVAVVLVRRVLGRAEQRRQCQGQMETLERLRGVKAQVNDDDDAFIAEVCSVQLSSRDLKKQMAKELEKWRRDKPTSTFDPRGRCQGYRTAWMTVREKFEDRGRRKKDKDNLSVALTRSASTLSLSPSLFQKKLMKGGKAKAGEGSAKVVRHQSMGSKDDWRSWISLNLKKVQGLEEEEDAEEDKEPTGKSEGNDQLEEPTKIDKDPNTDIRQMEENENVREPNEAESERNETVFREGEKTNVGTEPNQGPTTDVQCTSQHEEEQEMNPNRQSQVQEQQTSEISTEETVGPVTGSESLDVVEENVFEKQEDYTDEAQRDQETDEVKVSGEAHMIQADLKTEEETENEQQTQVDTDLKRRTETIPDSETENNNEAATLTEPNLTPELEVQKKETKETDESLEDDVFESRMEDEEREESSDPPEMEMQEKETKESDRCPEGDQINEKYHGTESKPEIETSEELYNQTEMETGGEKADETDESLQDVVTESQTEEEMTEESSNPTEMEIQEEETKESDRHPEGDQMKEMYLSTPDRKTSEELYNQTEMETGGEKAEETDGGSQDDVTETETETNEGLNNQAGVETQEKETAEMNKSPESDQIKEMYQSTVSTTQSETREDLNDATETQEEEAAEKDESSHDYESEKEFHKETKKRKNKTAETDGNPESDHFKDMREESNNQSETEELETAETDEASQDKSDSQKETEGEDKVDTAHTEPNPDRDNETAAVNETMTSPPEINHQQEGNDEAADTDKSVKGSSEASEFDTAAEAAKQTVETILTMRSQLGGSETQDETTASLKEAEAVTLSKESDEKLSSVEMRSLEKPACAEPTGQVTQETDIKQNVPETEDVSISSSSTEVTDTPHTDIDLKRQEEDVSRKSTITSDQISDEHFTDPQESSQTHSIPDQTAHKRIKEQSNPGNVNTTHNSPEVSLKNNSLKSAEAVKQKKAAEKESSPTSKHFYLFHRLRGDQSKKTKEKRAQKMQVPKILIQDFSDGTGKLVQEGGEEKLSSRERRRRRRERERQEKEEEKSRKKKEKEMDKERERKKPQTRGKSFQNQKKTESNDSAQLTQIRFFNSYAESYF</sequence>
<reference evidence="4" key="2">
    <citation type="submission" date="2025-08" db="UniProtKB">
        <authorList>
            <consortium name="Ensembl"/>
        </authorList>
    </citation>
    <scope>IDENTIFICATION</scope>
</reference>
<feature type="compositionally biased region" description="Basic and acidic residues" evidence="2">
    <location>
        <begin position="462"/>
        <end position="516"/>
    </location>
</feature>
<feature type="domain" description="Rab-GAP TBC" evidence="3">
    <location>
        <begin position="84"/>
        <end position="272"/>
    </location>
</feature>
<feature type="compositionally biased region" description="Basic and acidic residues" evidence="2">
    <location>
        <begin position="1217"/>
        <end position="1229"/>
    </location>
</feature>
<feature type="compositionally biased region" description="Acidic residues" evidence="2">
    <location>
        <begin position="10"/>
        <end position="27"/>
    </location>
</feature>
<dbReference type="InParanoid" id="A0A3P8VA47"/>
<dbReference type="Pfam" id="PF00566">
    <property type="entry name" value="RabGAP-TBC"/>
    <property type="match status" value="1"/>
</dbReference>
<dbReference type="RefSeq" id="XP_008325272.2">
    <property type="nucleotide sequence ID" value="XM_008327050.3"/>
</dbReference>
<evidence type="ECO:0000313" key="5">
    <source>
        <dbReference type="Proteomes" id="UP000265120"/>
    </source>
</evidence>
<evidence type="ECO:0000259" key="3">
    <source>
        <dbReference type="PROSITE" id="PS50086"/>
    </source>
</evidence>
<feature type="compositionally biased region" description="Acidic residues" evidence="2">
    <location>
        <begin position="895"/>
        <end position="907"/>
    </location>
</feature>
<dbReference type="GO" id="GO:0005096">
    <property type="term" value="F:GTPase activator activity"/>
    <property type="evidence" value="ECO:0007669"/>
    <property type="project" value="UniProtKB-KW"/>
</dbReference>
<feature type="region of interest" description="Disordered" evidence="2">
    <location>
        <begin position="1"/>
        <end position="29"/>
    </location>
</feature>
<feature type="compositionally biased region" description="Basic and acidic residues" evidence="2">
    <location>
        <begin position="789"/>
        <end position="800"/>
    </location>
</feature>
<dbReference type="OrthoDB" id="159449at2759"/>
<dbReference type="InterPro" id="IPR000195">
    <property type="entry name" value="Rab-GAP-TBC_dom"/>
</dbReference>
<organism evidence="4 5">
    <name type="scientific">Cynoglossus semilaevis</name>
    <name type="common">Tongue sole</name>
    <dbReference type="NCBI Taxonomy" id="244447"/>
    <lineage>
        <taxon>Eukaryota</taxon>
        <taxon>Metazoa</taxon>
        <taxon>Chordata</taxon>
        <taxon>Craniata</taxon>
        <taxon>Vertebrata</taxon>
        <taxon>Euteleostomi</taxon>
        <taxon>Actinopterygii</taxon>
        <taxon>Neopterygii</taxon>
        <taxon>Teleostei</taxon>
        <taxon>Neoteleostei</taxon>
        <taxon>Acanthomorphata</taxon>
        <taxon>Carangaria</taxon>
        <taxon>Pleuronectiformes</taxon>
        <taxon>Pleuronectoidei</taxon>
        <taxon>Cynoglossidae</taxon>
        <taxon>Cynoglossinae</taxon>
        <taxon>Cynoglossus</taxon>
    </lineage>
</organism>
<feature type="compositionally biased region" description="Acidic residues" evidence="2">
    <location>
        <begin position="451"/>
        <end position="461"/>
    </location>
</feature>
<feature type="compositionally biased region" description="Low complexity" evidence="2">
    <location>
        <begin position="548"/>
        <end position="565"/>
    </location>
</feature>
<dbReference type="InterPro" id="IPR050302">
    <property type="entry name" value="Rab_GAP_TBC_domain"/>
</dbReference>
<dbReference type="OMA" id="SADFCVR"/>
<feature type="compositionally biased region" description="Polar residues" evidence="2">
    <location>
        <begin position="1170"/>
        <end position="1181"/>
    </location>
</feature>
<proteinExistence type="predicted"/>
<feature type="compositionally biased region" description="Basic and acidic residues" evidence="2">
    <location>
        <begin position="940"/>
        <end position="951"/>
    </location>
</feature>
<feature type="compositionally biased region" description="Basic and acidic residues" evidence="2">
    <location>
        <begin position="1296"/>
        <end position="1322"/>
    </location>
</feature>
<dbReference type="PROSITE" id="PS50086">
    <property type="entry name" value="TBC_RABGAP"/>
    <property type="match status" value="1"/>
</dbReference>
<feature type="compositionally biased region" description="Basic and acidic residues" evidence="2">
    <location>
        <begin position="969"/>
        <end position="999"/>
    </location>
</feature>
<dbReference type="STRING" id="244447.ENSCSEP00000011014"/>
<dbReference type="GO" id="GO:0005886">
    <property type="term" value="C:plasma membrane"/>
    <property type="evidence" value="ECO:0007669"/>
    <property type="project" value="UniProtKB-ARBA"/>
</dbReference>
<feature type="compositionally biased region" description="Polar residues" evidence="2">
    <location>
        <begin position="518"/>
        <end position="535"/>
    </location>
</feature>
<feature type="compositionally biased region" description="Acidic residues" evidence="2">
    <location>
        <begin position="956"/>
        <end position="968"/>
    </location>
</feature>
<dbReference type="GeneTree" id="ENSGT00940000161287"/>
<feature type="compositionally biased region" description="Polar residues" evidence="2">
    <location>
        <begin position="1326"/>
        <end position="1346"/>
    </location>
</feature>
<evidence type="ECO:0000313" key="4">
    <source>
        <dbReference type="Ensembl" id="ENSCSEP00000011014.1"/>
    </source>
</evidence>
<feature type="compositionally biased region" description="Basic and acidic residues" evidence="2">
    <location>
        <begin position="1242"/>
        <end position="1255"/>
    </location>
</feature>
<dbReference type="Ensembl" id="ENSCSET00000011147.1">
    <property type="protein sequence ID" value="ENSCSEP00000011014.1"/>
    <property type="gene ID" value="ENSCSEG00000007066.1"/>
</dbReference>
<dbReference type="SMART" id="SM00164">
    <property type="entry name" value="TBC"/>
    <property type="match status" value="1"/>
</dbReference>
<dbReference type="KEGG" id="csem:103390958"/>
<keyword evidence="1" id="KW-0343">GTPase activation</keyword>